<evidence type="ECO:0000259" key="3">
    <source>
        <dbReference type="Pfam" id="PF00160"/>
    </source>
</evidence>
<dbReference type="Gene3D" id="2.40.100.10">
    <property type="entry name" value="Cyclophilin-like"/>
    <property type="match status" value="1"/>
</dbReference>
<dbReference type="InterPro" id="IPR002130">
    <property type="entry name" value="Cyclophilin-type_PPIase_dom"/>
</dbReference>
<comment type="caution">
    <text evidence="4">The sequence shown here is derived from an EMBL/GenBank/DDBJ whole genome shotgun (WGS) entry which is preliminary data.</text>
</comment>
<accession>A0ABQ1F431</accession>
<dbReference type="RefSeq" id="WP_188641065.1">
    <property type="nucleotide sequence ID" value="NZ_BMID01000001.1"/>
</dbReference>
<evidence type="ECO:0000256" key="1">
    <source>
        <dbReference type="SAM" id="MobiDB-lite"/>
    </source>
</evidence>
<keyword evidence="5" id="KW-1185">Reference proteome</keyword>
<dbReference type="InterPro" id="IPR029000">
    <property type="entry name" value="Cyclophilin-like_dom_sf"/>
</dbReference>
<proteinExistence type="predicted"/>
<reference evidence="5" key="1">
    <citation type="journal article" date="2019" name="Int. J. Syst. Evol. Microbiol.">
        <title>The Global Catalogue of Microorganisms (GCM) 10K type strain sequencing project: providing services to taxonomists for standard genome sequencing and annotation.</title>
        <authorList>
            <consortium name="The Broad Institute Genomics Platform"/>
            <consortium name="The Broad Institute Genome Sequencing Center for Infectious Disease"/>
            <person name="Wu L."/>
            <person name="Ma J."/>
        </authorList>
    </citation>
    <scope>NUCLEOTIDE SEQUENCE [LARGE SCALE GENOMIC DNA]</scope>
    <source>
        <strain evidence="5">CGMCC 1.15297</strain>
    </source>
</reference>
<feature type="domain" description="PPIase cyclophilin-type" evidence="3">
    <location>
        <begin position="81"/>
        <end position="251"/>
    </location>
</feature>
<dbReference type="Pfam" id="PF00160">
    <property type="entry name" value="Pro_isomerase"/>
    <property type="match status" value="1"/>
</dbReference>
<dbReference type="Proteomes" id="UP000603317">
    <property type="component" value="Unassembled WGS sequence"/>
</dbReference>
<evidence type="ECO:0000256" key="2">
    <source>
        <dbReference type="SAM" id="SignalP"/>
    </source>
</evidence>
<sequence length="329" mass="35727">MTKHLLAAAALIALSVPTLAQEEAAPAPSPNEIIAAAPDSAWIAIEPEDLVVMRLAPDLDGNERTVVMQLMPPPFSQGWIENIRTLARAEYWDGSSINRVQDNYVVQWGQPDPGTGGTEKPVPEGLNNPTEGEYTVSSPNWLTSSVTAATRVPRVLGDWPAPMMTDAYANYASFRDGFPIAGIQHMHLARHWPVHCYGMVGVGRNLSPDTGDGSQLYTVIGHAPRHLDRNIALVGRIVSGIEHLSSLPRGTGGLGVYETAEERTPIEWVRVASDLPEAERPAFEYFDTATEDFARYAEARANRRDPFFNVPAGGADVCNIPVPVRAVEG</sequence>
<feature type="compositionally biased region" description="Polar residues" evidence="1">
    <location>
        <begin position="127"/>
        <end position="138"/>
    </location>
</feature>
<feature type="region of interest" description="Disordered" evidence="1">
    <location>
        <begin position="109"/>
        <end position="138"/>
    </location>
</feature>
<gene>
    <name evidence="4" type="ORF">GCM10010923_03520</name>
</gene>
<name>A0ABQ1F431_9SPHN</name>
<keyword evidence="2" id="KW-0732">Signal</keyword>
<evidence type="ECO:0000313" key="5">
    <source>
        <dbReference type="Proteomes" id="UP000603317"/>
    </source>
</evidence>
<protein>
    <recommendedName>
        <fullName evidence="3">PPIase cyclophilin-type domain-containing protein</fullName>
    </recommendedName>
</protein>
<dbReference type="EMBL" id="BMID01000001">
    <property type="protein sequence ID" value="GFZ98618.1"/>
    <property type="molecule type" value="Genomic_DNA"/>
</dbReference>
<feature type="chain" id="PRO_5046220743" description="PPIase cyclophilin-type domain-containing protein" evidence="2">
    <location>
        <begin position="21"/>
        <end position="329"/>
    </location>
</feature>
<organism evidence="4 5">
    <name type="scientific">Blastomonas marina</name>
    <dbReference type="NCBI Taxonomy" id="1867408"/>
    <lineage>
        <taxon>Bacteria</taxon>
        <taxon>Pseudomonadati</taxon>
        <taxon>Pseudomonadota</taxon>
        <taxon>Alphaproteobacteria</taxon>
        <taxon>Sphingomonadales</taxon>
        <taxon>Sphingomonadaceae</taxon>
        <taxon>Blastomonas</taxon>
    </lineage>
</organism>
<evidence type="ECO:0000313" key="4">
    <source>
        <dbReference type="EMBL" id="GFZ98618.1"/>
    </source>
</evidence>
<feature type="signal peptide" evidence="2">
    <location>
        <begin position="1"/>
        <end position="20"/>
    </location>
</feature>
<dbReference type="SUPFAM" id="SSF50891">
    <property type="entry name" value="Cyclophilin-like"/>
    <property type="match status" value="1"/>
</dbReference>